<organism evidence="1 2">
    <name type="scientific">Pseudomonas nitroreducens</name>
    <dbReference type="NCBI Taxonomy" id="46680"/>
    <lineage>
        <taxon>Bacteria</taxon>
        <taxon>Pseudomonadati</taxon>
        <taxon>Pseudomonadota</taxon>
        <taxon>Gammaproteobacteria</taxon>
        <taxon>Pseudomonadales</taxon>
        <taxon>Pseudomonadaceae</taxon>
        <taxon>Pseudomonas</taxon>
    </lineage>
</organism>
<gene>
    <name evidence="1" type="ORF">HNP46_006745</name>
</gene>
<reference evidence="1 2" key="1">
    <citation type="submission" date="2020-08" db="EMBL/GenBank/DDBJ databases">
        <title>Functional genomics of gut bacteria from endangered species of beetles.</title>
        <authorList>
            <person name="Carlos-Shanley C."/>
        </authorList>
    </citation>
    <scope>NUCLEOTIDE SEQUENCE [LARGE SCALE GENOMIC DNA]</scope>
    <source>
        <strain evidence="1 2">S00179</strain>
    </source>
</reference>
<dbReference type="AlphaFoldDB" id="A0A7W7KSB7"/>
<evidence type="ECO:0000313" key="2">
    <source>
        <dbReference type="Proteomes" id="UP000566995"/>
    </source>
</evidence>
<accession>A0A7W7KSB7</accession>
<name>A0A7W7KSB7_PSENT</name>
<evidence type="ECO:0000313" key="1">
    <source>
        <dbReference type="EMBL" id="MBB4867826.1"/>
    </source>
</evidence>
<dbReference type="EMBL" id="JACHLI010000049">
    <property type="protein sequence ID" value="MBB4867826.1"/>
    <property type="molecule type" value="Genomic_DNA"/>
</dbReference>
<dbReference type="Proteomes" id="UP000566995">
    <property type="component" value="Unassembled WGS sequence"/>
</dbReference>
<proteinExistence type="predicted"/>
<dbReference type="RefSeq" id="WP_184597753.1">
    <property type="nucleotide sequence ID" value="NZ_JACHLI010000049.1"/>
</dbReference>
<comment type="caution">
    <text evidence="1">The sequence shown here is derived from an EMBL/GenBank/DDBJ whole genome shotgun (WGS) entry which is preliminary data.</text>
</comment>
<protein>
    <submittedName>
        <fullName evidence="1">Uncharacterized protein</fullName>
    </submittedName>
</protein>
<sequence>MELENYDLHFDCWYEELCVLARKFGLNVSDQGAWHEPFDDDFSPLEALAEEYPYVLIPTELDEALPSAEEVARVINVPLERWPGNCFGIAMAIVNAGIIKGTAVYGHYNGFVADDSLFAGKPLIHHGWIVKDTGHLIDPTRWVFESEKPYLCLVGPRQLVDYDEGGNIWRLRNARPAPAYDHTEKQYQLCSELRPVLSVMLGRKVSGLISTSEALWVANLSTHSLGILAKPIYEEFIRLGIGALIPIDNVRMVLGTFHPRKVTEDSGFEP</sequence>